<comment type="caution">
    <text evidence="1">The sequence shown here is derived from an EMBL/GenBank/DDBJ whole genome shotgun (WGS) entry which is preliminary data.</text>
</comment>
<evidence type="ECO:0000313" key="2">
    <source>
        <dbReference type="Proteomes" id="UP000647587"/>
    </source>
</evidence>
<organism evidence="1 2">
    <name type="scientific">Deinococcus malanensis</name>
    <dbReference type="NCBI Taxonomy" id="1706855"/>
    <lineage>
        <taxon>Bacteria</taxon>
        <taxon>Thermotogati</taxon>
        <taxon>Deinococcota</taxon>
        <taxon>Deinococci</taxon>
        <taxon>Deinococcales</taxon>
        <taxon>Deinococcaceae</taxon>
        <taxon>Deinococcus</taxon>
    </lineage>
</organism>
<gene>
    <name evidence="1" type="ORF">GCM10008955_35070</name>
</gene>
<reference evidence="2" key="1">
    <citation type="journal article" date="2019" name="Int. J. Syst. Evol. Microbiol.">
        <title>The Global Catalogue of Microorganisms (GCM) 10K type strain sequencing project: providing services to taxonomists for standard genome sequencing and annotation.</title>
        <authorList>
            <consortium name="The Broad Institute Genomics Platform"/>
            <consortium name="The Broad Institute Genome Sequencing Center for Infectious Disease"/>
            <person name="Wu L."/>
            <person name="Ma J."/>
        </authorList>
    </citation>
    <scope>NUCLEOTIDE SEQUENCE [LARGE SCALE GENOMIC DNA]</scope>
    <source>
        <strain evidence="2">JCM 30331</strain>
    </source>
</reference>
<accession>A0ABQ2F0A6</accession>
<sequence>MVPNWNAPSGGTLRTFGGYATMLGIMFIRASWPSCEQINPQTRPDAFWVECTPAEALGLTPELNPEHQWQLEYRPDWPLCFLISRDGQYVAPHEFVFPYSGMWNGYNPFVAIKPVTISSLAELSNIQIIPHHWEWPSELQA</sequence>
<evidence type="ECO:0008006" key="3">
    <source>
        <dbReference type="Google" id="ProtNLM"/>
    </source>
</evidence>
<protein>
    <recommendedName>
        <fullName evidence="3">DUF2716 domain-containing protein</fullName>
    </recommendedName>
</protein>
<name>A0ABQ2F0A6_9DEIO</name>
<dbReference type="Proteomes" id="UP000647587">
    <property type="component" value="Unassembled WGS sequence"/>
</dbReference>
<proteinExistence type="predicted"/>
<dbReference type="EMBL" id="BMPP01000018">
    <property type="protein sequence ID" value="GGK38163.1"/>
    <property type="molecule type" value="Genomic_DNA"/>
</dbReference>
<keyword evidence="2" id="KW-1185">Reference proteome</keyword>
<evidence type="ECO:0000313" key="1">
    <source>
        <dbReference type="EMBL" id="GGK38163.1"/>
    </source>
</evidence>